<keyword evidence="1" id="KW-0732">Signal</keyword>
<dbReference type="KEGG" id="cspu:CGC55_11045"/>
<name>A0AAX2IDT0_CAPSP</name>
<evidence type="ECO:0000256" key="1">
    <source>
        <dbReference type="SAM" id="SignalP"/>
    </source>
</evidence>
<proteinExistence type="predicted"/>
<reference evidence="3" key="1">
    <citation type="journal article" date="2017" name="Genome Announc.">
        <title>Twelve Complete Reference Genomes of Clinical Isolates in the Capnocytophaga Genus.</title>
        <authorList>
            <person name="Villarma A."/>
            <person name="Gulvik C.A."/>
            <person name="Rowe L.A."/>
            <person name="Sheth M."/>
            <person name="Juieng P."/>
            <person name="Nicholson A.C."/>
            <person name="Loparev V.N."/>
            <person name="McQuiston J.R."/>
        </authorList>
    </citation>
    <scope>NUCLEOTIDE SEQUENCE</scope>
    <source>
        <strain evidence="3">KC1668</strain>
    </source>
</reference>
<dbReference type="Proteomes" id="UP000217301">
    <property type="component" value="Chromosome"/>
</dbReference>
<dbReference type="RefSeq" id="WP_002681363.1">
    <property type="nucleotide sequence ID" value="NZ_CAUOVR010000064.1"/>
</dbReference>
<evidence type="ECO:0000313" key="3">
    <source>
        <dbReference type="EMBL" id="ATA84995.1"/>
    </source>
</evidence>
<reference evidence="4 6" key="3">
    <citation type="submission" date="2018-06" db="EMBL/GenBank/DDBJ databases">
        <authorList>
            <consortium name="Pathogen Informatics"/>
            <person name="Doyle S."/>
        </authorList>
    </citation>
    <scope>NUCLEOTIDE SEQUENCE [LARGE SCALE GENOMIC DNA]</scope>
    <source>
        <strain evidence="4 6">NCTC11653</strain>
    </source>
</reference>
<reference evidence="5" key="2">
    <citation type="submission" date="2017-06" db="EMBL/GenBank/DDBJ databases">
        <title>Capnocytophaga spp. assemblies.</title>
        <authorList>
            <person name="Gulvik C.A."/>
        </authorList>
    </citation>
    <scope>NUCLEOTIDE SEQUENCE [LARGE SCALE GENOMIC DNA]</scope>
    <source>
        <strain evidence="5">KC1668</strain>
    </source>
</reference>
<dbReference type="NCBIfam" id="NF033710">
    <property type="entry name" value="T9SS_OM_PorV"/>
    <property type="match status" value="1"/>
</dbReference>
<keyword evidence="5" id="KW-1185">Reference proteome</keyword>
<feature type="signal peptide" evidence="1">
    <location>
        <begin position="1"/>
        <end position="19"/>
    </location>
</feature>
<dbReference type="EMBL" id="CP022385">
    <property type="protein sequence ID" value="ATA84995.1"/>
    <property type="molecule type" value="Genomic_DNA"/>
</dbReference>
<dbReference type="NCBIfam" id="NF033709">
    <property type="entry name" value="PorV_fam"/>
    <property type="match status" value="1"/>
</dbReference>
<organism evidence="4 6">
    <name type="scientific">Capnocytophaga sputigena</name>
    <dbReference type="NCBI Taxonomy" id="1019"/>
    <lineage>
        <taxon>Bacteria</taxon>
        <taxon>Pseudomonadati</taxon>
        <taxon>Bacteroidota</taxon>
        <taxon>Flavobacteriia</taxon>
        <taxon>Flavobacteriales</taxon>
        <taxon>Flavobacteriaceae</taxon>
        <taxon>Capnocytophaga</taxon>
    </lineage>
</organism>
<accession>A0AAX2IDT0</accession>
<protein>
    <recommendedName>
        <fullName evidence="2">Type IX secretion system protein PorV domain-containing protein</fullName>
    </recommendedName>
</protein>
<evidence type="ECO:0000259" key="2">
    <source>
        <dbReference type="Pfam" id="PF19572"/>
    </source>
</evidence>
<dbReference type="InterPro" id="IPR045741">
    <property type="entry name" value="PorV"/>
</dbReference>
<evidence type="ECO:0000313" key="5">
    <source>
        <dbReference type="Proteomes" id="UP000217301"/>
    </source>
</evidence>
<dbReference type="AlphaFoldDB" id="A0AAX2IDT0"/>
<gene>
    <name evidence="3" type="ORF">CGC55_11045</name>
    <name evidence="4" type="ORF">NCTC11653_02225</name>
</gene>
<evidence type="ECO:0000313" key="4">
    <source>
        <dbReference type="EMBL" id="SQA76301.1"/>
    </source>
</evidence>
<dbReference type="InterPro" id="IPR047799">
    <property type="entry name" value="T9SS_OM_PorV"/>
</dbReference>
<feature type="chain" id="PRO_5043668174" description="Type IX secretion system protein PorV domain-containing protein" evidence="1">
    <location>
        <begin position="20"/>
        <end position="363"/>
    </location>
</feature>
<dbReference type="EMBL" id="UAVP01000009">
    <property type="protein sequence ID" value="SQA76301.1"/>
    <property type="molecule type" value="Genomic_DNA"/>
</dbReference>
<feature type="domain" description="Type IX secretion system protein PorV" evidence="2">
    <location>
        <begin position="20"/>
        <end position="258"/>
    </location>
</feature>
<dbReference type="Pfam" id="PF19572">
    <property type="entry name" value="PorV"/>
    <property type="match status" value="1"/>
</dbReference>
<evidence type="ECO:0000313" key="6">
    <source>
        <dbReference type="Proteomes" id="UP000249902"/>
    </source>
</evidence>
<sequence>MIKYIFIPLCILYITAGFSQESPAITTAFPFLLISTDPIASGIGDIGVASSADAFSQKWNSSKYLFAENTSAIAATYTPYLSSIAKDIFLGNITYYKKYRRSALGCSFTYFSVGKVELNQNYGNQTLSLGNYRPTEFAFDLSYNLLLSEHFAMGVTARYIRSALQLPTDDRSVANGIAFDICGYYTSKEHLISDYIGSYTLGFQLSNLGQKVKYDKLGQEFFIPTNLRIGGGYHLHIDQSNALSLLIEANKLLVPSPQKDRSEQHKTFLEGIFSSFTDAQGGITEELQEVSLSFGVSYNFENTFFLRTGYFTESELKGYRKYLTIGTGFSLNSIQLDFSYLFNTSKVPNPLSSSLRIGIQYKR</sequence>
<dbReference type="Proteomes" id="UP000249902">
    <property type="component" value="Unassembled WGS sequence"/>
</dbReference>
<dbReference type="Gene3D" id="2.40.160.60">
    <property type="entry name" value="Outer membrane protein transport protein (OMPP1/FadL/TodX)"/>
    <property type="match status" value="1"/>
</dbReference>